<feature type="region of interest" description="Disordered" evidence="1">
    <location>
        <begin position="1"/>
        <end position="32"/>
    </location>
</feature>
<reference evidence="2 3" key="1">
    <citation type="journal article" date="2020" name="Genomics">
        <title>Complete, high-quality genomes from long-read metagenomic sequencing of two wolf lichen thalli reveals enigmatic genome architecture.</title>
        <authorList>
            <person name="McKenzie S.K."/>
            <person name="Walston R.F."/>
            <person name="Allen J.L."/>
        </authorList>
    </citation>
    <scope>NUCLEOTIDE SEQUENCE [LARGE SCALE GENOMIC DNA]</scope>
    <source>
        <strain evidence="2">WasteWater2</strain>
    </source>
</reference>
<dbReference type="RefSeq" id="XP_037160831.1">
    <property type="nucleotide sequence ID" value="XM_037312245.1"/>
</dbReference>
<evidence type="ECO:0000256" key="1">
    <source>
        <dbReference type="SAM" id="MobiDB-lite"/>
    </source>
</evidence>
<feature type="region of interest" description="Disordered" evidence="1">
    <location>
        <begin position="140"/>
        <end position="177"/>
    </location>
</feature>
<feature type="compositionally biased region" description="Polar residues" evidence="1">
    <location>
        <begin position="140"/>
        <end position="150"/>
    </location>
</feature>
<dbReference type="Proteomes" id="UP000578531">
    <property type="component" value="Unassembled WGS sequence"/>
</dbReference>
<dbReference type="EMBL" id="JACCJC010000057">
    <property type="protein sequence ID" value="KAF6231399.1"/>
    <property type="molecule type" value="Genomic_DNA"/>
</dbReference>
<dbReference type="AlphaFoldDB" id="A0A8H6FMT6"/>
<feature type="region of interest" description="Disordered" evidence="1">
    <location>
        <begin position="85"/>
        <end position="121"/>
    </location>
</feature>
<keyword evidence="3" id="KW-1185">Reference proteome</keyword>
<organism evidence="2 3">
    <name type="scientific">Letharia columbiana</name>
    <dbReference type="NCBI Taxonomy" id="112416"/>
    <lineage>
        <taxon>Eukaryota</taxon>
        <taxon>Fungi</taxon>
        <taxon>Dikarya</taxon>
        <taxon>Ascomycota</taxon>
        <taxon>Pezizomycotina</taxon>
        <taxon>Lecanoromycetes</taxon>
        <taxon>OSLEUM clade</taxon>
        <taxon>Lecanoromycetidae</taxon>
        <taxon>Lecanorales</taxon>
        <taxon>Lecanorineae</taxon>
        <taxon>Parmeliaceae</taxon>
        <taxon>Letharia</taxon>
    </lineage>
</organism>
<sequence>MATSHSASHSVSTTYPPAHHSTRQPASQPPLLSHQSDILQDIEGAMQYGEHCGDKEEPLQQANAENIAETVSSSSDTTGLLSTISHQSTQSATQPVTQPITQQEKEQCTTERIAETVSNSSNTTGLLSTVLQQSIQSATQPVTQSATQPEHSVKQEEKTLQQANKENTAEKPSGNKATIVKNTAQLSKIPHHMLSTIPRQIATQQAENDTTIWPAISACLGNITLWYITAMSTQEKDLLRRSQPIGPLQTRVTYRTMHI</sequence>
<feature type="compositionally biased region" description="Low complexity" evidence="1">
    <location>
        <begin position="1"/>
        <end position="14"/>
    </location>
</feature>
<protein>
    <submittedName>
        <fullName evidence="2">Uncharacterized protein</fullName>
    </submittedName>
</protein>
<feature type="compositionally biased region" description="Basic and acidic residues" evidence="1">
    <location>
        <begin position="103"/>
        <end position="114"/>
    </location>
</feature>
<feature type="compositionally biased region" description="Polar residues" evidence="1">
    <location>
        <begin position="86"/>
        <end position="102"/>
    </location>
</feature>
<name>A0A8H6FMT6_9LECA</name>
<evidence type="ECO:0000313" key="3">
    <source>
        <dbReference type="Proteomes" id="UP000578531"/>
    </source>
</evidence>
<evidence type="ECO:0000313" key="2">
    <source>
        <dbReference type="EMBL" id="KAF6231399.1"/>
    </source>
</evidence>
<dbReference type="GeneID" id="59292006"/>
<proteinExistence type="predicted"/>
<comment type="caution">
    <text evidence="2">The sequence shown here is derived from an EMBL/GenBank/DDBJ whole genome shotgun (WGS) entry which is preliminary data.</text>
</comment>
<accession>A0A8H6FMT6</accession>
<gene>
    <name evidence="2" type="ORF">HO173_010359</name>
</gene>